<dbReference type="PANTHER" id="PTHR43340">
    <property type="entry name" value="HYPOXANTHINE-GUANINE PHOSPHORIBOSYLTRANSFERASE"/>
    <property type="match status" value="1"/>
</dbReference>
<comment type="catalytic activity">
    <reaction evidence="14">
        <text>IMP + diphosphate = hypoxanthine + 5-phospho-alpha-D-ribose 1-diphosphate</text>
        <dbReference type="Rhea" id="RHEA:17973"/>
        <dbReference type="ChEBI" id="CHEBI:17368"/>
        <dbReference type="ChEBI" id="CHEBI:33019"/>
        <dbReference type="ChEBI" id="CHEBI:58017"/>
        <dbReference type="ChEBI" id="CHEBI:58053"/>
        <dbReference type="EC" id="2.4.2.8"/>
    </reaction>
    <physiologicalReaction direction="right-to-left" evidence="14">
        <dbReference type="Rhea" id="RHEA:17975"/>
    </physiologicalReaction>
</comment>
<comment type="pathway">
    <text evidence="3 15">Purine metabolism; IMP biosynthesis via salvage pathway; IMP from hypoxanthine: step 1/1.</text>
</comment>
<evidence type="ECO:0000256" key="5">
    <source>
        <dbReference type="ARBA" id="ARBA00011895"/>
    </source>
</evidence>
<dbReference type="InterPro" id="IPR005904">
    <property type="entry name" value="Hxn_phspho_trans"/>
</dbReference>
<comment type="catalytic activity">
    <reaction evidence="13">
        <text>GMP + diphosphate = guanine + 5-phospho-alpha-D-ribose 1-diphosphate</text>
        <dbReference type="Rhea" id="RHEA:25424"/>
        <dbReference type="ChEBI" id="CHEBI:16235"/>
        <dbReference type="ChEBI" id="CHEBI:33019"/>
        <dbReference type="ChEBI" id="CHEBI:58017"/>
        <dbReference type="ChEBI" id="CHEBI:58115"/>
        <dbReference type="EC" id="2.4.2.8"/>
    </reaction>
    <physiologicalReaction direction="right-to-left" evidence="13">
        <dbReference type="Rhea" id="RHEA:25426"/>
    </physiologicalReaction>
</comment>
<evidence type="ECO:0000313" key="18">
    <source>
        <dbReference type="Proteomes" id="UP000533637"/>
    </source>
</evidence>
<accession>A0ABR6KLY1</accession>
<organism evidence="17 18">
    <name type="scientific">Parabacteroides faecis</name>
    <dbReference type="NCBI Taxonomy" id="1217282"/>
    <lineage>
        <taxon>Bacteria</taxon>
        <taxon>Pseudomonadati</taxon>
        <taxon>Bacteroidota</taxon>
        <taxon>Bacteroidia</taxon>
        <taxon>Bacteroidales</taxon>
        <taxon>Tannerellaceae</taxon>
        <taxon>Parabacteroides</taxon>
    </lineage>
</organism>
<evidence type="ECO:0000256" key="14">
    <source>
        <dbReference type="ARBA" id="ARBA00049402"/>
    </source>
</evidence>
<dbReference type="InterPro" id="IPR050408">
    <property type="entry name" value="HGPRT"/>
</dbReference>
<comment type="cofactor">
    <cofactor evidence="1 15">
        <name>Mg(2+)</name>
        <dbReference type="ChEBI" id="CHEBI:18420"/>
    </cofactor>
</comment>
<evidence type="ECO:0000256" key="10">
    <source>
        <dbReference type="ARBA" id="ARBA00022726"/>
    </source>
</evidence>
<evidence type="ECO:0000256" key="13">
    <source>
        <dbReference type="ARBA" id="ARBA00048811"/>
    </source>
</evidence>
<evidence type="ECO:0000256" key="8">
    <source>
        <dbReference type="ARBA" id="ARBA00022679"/>
    </source>
</evidence>
<feature type="domain" description="Phosphoribosyltransferase" evidence="16">
    <location>
        <begin position="19"/>
        <end position="163"/>
    </location>
</feature>
<proteinExistence type="inferred from homology"/>
<dbReference type="Gene3D" id="3.40.50.2020">
    <property type="match status" value="1"/>
</dbReference>
<comment type="subcellular location">
    <subcellularLocation>
        <location evidence="2 15">Cytoplasm</location>
    </subcellularLocation>
</comment>
<evidence type="ECO:0000256" key="12">
    <source>
        <dbReference type="ARBA" id="ARBA00022842"/>
    </source>
</evidence>
<dbReference type="GO" id="GO:0016757">
    <property type="term" value="F:glycosyltransferase activity"/>
    <property type="evidence" value="ECO:0007669"/>
    <property type="project" value="UniProtKB-KW"/>
</dbReference>
<evidence type="ECO:0000256" key="4">
    <source>
        <dbReference type="ARBA" id="ARBA00008391"/>
    </source>
</evidence>
<keyword evidence="11 15" id="KW-0547">Nucleotide-binding</keyword>
<dbReference type="InterPro" id="IPR000836">
    <property type="entry name" value="PRTase_dom"/>
</dbReference>
<keyword evidence="6 15" id="KW-0963">Cytoplasm</keyword>
<evidence type="ECO:0000256" key="6">
    <source>
        <dbReference type="ARBA" id="ARBA00022490"/>
    </source>
</evidence>
<evidence type="ECO:0000256" key="7">
    <source>
        <dbReference type="ARBA" id="ARBA00022676"/>
    </source>
</evidence>
<evidence type="ECO:0000313" key="17">
    <source>
        <dbReference type="EMBL" id="MBB4622531.1"/>
    </source>
</evidence>
<dbReference type="RefSeq" id="WP_122374000.1">
    <property type="nucleotide sequence ID" value="NZ_BMPB01000013.1"/>
</dbReference>
<evidence type="ECO:0000259" key="16">
    <source>
        <dbReference type="Pfam" id="PF00156"/>
    </source>
</evidence>
<keyword evidence="12 15" id="KW-0460">Magnesium</keyword>
<evidence type="ECO:0000256" key="2">
    <source>
        <dbReference type="ARBA" id="ARBA00004496"/>
    </source>
</evidence>
<dbReference type="InterPro" id="IPR029057">
    <property type="entry name" value="PRTase-like"/>
</dbReference>
<comment type="caution">
    <text evidence="17">The sequence shown here is derived from an EMBL/GenBank/DDBJ whole genome shotgun (WGS) entry which is preliminary data.</text>
</comment>
<dbReference type="EC" id="2.4.2.8" evidence="5 15"/>
<keyword evidence="7 15" id="KW-0328">Glycosyltransferase</keyword>
<reference evidence="17 18" key="1">
    <citation type="submission" date="2020-08" db="EMBL/GenBank/DDBJ databases">
        <title>Genomic Encyclopedia of Type Strains, Phase IV (KMG-IV): sequencing the most valuable type-strain genomes for metagenomic binning, comparative biology and taxonomic classification.</title>
        <authorList>
            <person name="Goeker M."/>
        </authorList>
    </citation>
    <scope>NUCLEOTIDE SEQUENCE [LARGE SCALE GENOMIC DNA]</scope>
    <source>
        <strain evidence="17 18">DSM 102983</strain>
    </source>
</reference>
<name>A0ABR6KLY1_9BACT</name>
<comment type="similarity">
    <text evidence="4 15">Belongs to the purine/pyrimidine phosphoribosyltransferase family.</text>
</comment>
<keyword evidence="18" id="KW-1185">Reference proteome</keyword>
<dbReference type="PANTHER" id="PTHR43340:SF1">
    <property type="entry name" value="HYPOXANTHINE PHOSPHORIBOSYLTRANSFERASE"/>
    <property type="match status" value="1"/>
</dbReference>
<keyword evidence="8 15" id="KW-0808">Transferase</keyword>
<dbReference type="CDD" id="cd06223">
    <property type="entry name" value="PRTases_typeI"/>
    <property type="match status" value="1"/>
</dbReference>
<dbReference type="EMBL" id="JACHOC010000004">
    <property type="protein sequence ID" value="MBB4622531.1"/>
    <property type="molecule type" value="Genomic_DNA"/>
</dbReference>
<evidence type="ECO:0000256" key="3">
    <source>
        <dbReference type="ARBA" id="ARBA00004669"/>
    </source>
</evidence>
<evidence type="ECO:0000256" key="1">
    <source>
        <dbReference type="ARBA" id="ARBA00001946"/>
    </source>
</evidence>
<keyword evidence="9 15" id="KW-0479">Metal-binding</keyword>
<sequence>MDKIRLKDKEFELFIPEKEIKEAIAKMAEQIKADVGDSNPLFVGVLNGAFMFTAELMRQMDTHYEITFARYSSYRGLNTTGVVREIMPVQADVKGRTLILLEDIIDTGYTMQFVMDKLRNDGAADVRLATMLFKPDSLKCDLKPDYVGIRIPSDFIVGYGLDYDEMGRAYRDIYKVIVDK</sequence>
<dbReference type="SUPFAM" id="SSF53271">
    <property type="entry name" value="PRTase-like"/>
    <property type="match status" value="1"/>
</dbReference>
<evidence type="ECO:0000256" key="11">
    <source>
        <dbReference type="ARBA" id="ARBA00022741"/>
    </source>
</evidence>
<keyword evidence="10 15" id="KW-0660">Purine salvage</keyword>
<dbReference type="Pfam" id="PF00156">
    <property type="entry name" value="Pribosyltran"/>
    <property type="match status" value="1"/>
</dbReference>
<protein>
    <recommendedName>
        <fullName evidence="5 15">Hypoxanthine phosphoribosyltransferase</fullName>
        <ecNumber evidence="5 15">2.4.2.8</ecNumber>
    </recommendedName>
</protein>
<dbReference type="Proteomes" id="UP000533637">
    <property type="component" value="Unassembled WGS sequence"/>
</dbReference>
<gene>
    <name evidence="17" type="ORF">GGQ57_002431</name>
</gene>
<evidence type="ECO:0000256" key="9">
    <source>
        <dbReference type="ARBA" id="ARBA00022723"/>
    </source>
</evidence>
<evidence type="ECO:0000256" key="15">
    <source>
        <dbReference type="RuleBase" id="RU364099"/>
    </source>
</evidence>
<dbReference type="NCBIfam" id="TIGR01203">
    <property type="entry name" value="HGPRTase"/>
    <property type="match status" value="1"/>
</dbReference>